<evidence type="ECO:0008006" key="3">
    <source>
        <dbReference type="Google" id="ProtNLM"/>
    </source>
</evidence>
<proteinExistence type="predicted"/>
<gene>
    <name evidence="1" type="ORF">SAMN05660703_0575</name>
</gene>
<dbReference type="RefSeq" id="WP_084059878.1">
    <property type="nucleotide sequence ID" value="NZ_FWXO01000001.1"/>
</dbReference>
<reference evidence="1 2" key="1">
    <citation type="submission" date="2017-04" db="EMBL/GenBank/DDBJ databases">
        <authorList>
            <person name="Afonso C.L."/>
            <person name="Miller P.J."/>
            <person name="Scott M.A."/>
            <person name="Spackman E."/>
            <person name="Goraichik I."/>
            <person name="Dimitrov K.M."/>
            <person name="Suarez D.L."/>
            <person name="Swayne D.E."/>
        </authorList>
    </citation>
    <scope>NUCLEOTIDE SEQUENCE [LARGE SCALE GENOMIC DNA]</scope>
    <source>
        <strain evidence="1 2">DSM 21164</strain>
    </source>
</reference>
<evidence type="ECO:0000313" key="1">
    <source>
        <dbReference type="EMBL" id="SMC36521.1"/>
    </source>
</evidence>
<sequence>MKYAKSEKEYITKYQKLGYTRNYSTKNNNLIDLASKKQYAPDEVVIENEIRFEGMSNPSDMSILYIIETKDGNKGTVLANYSPSSATEIAEFFNAIPKENNKTQENV</sequence>
<name>A0A1W1YL34_9FLAO</name>
<organism evidence="1 2">
    <name type="scientific">Cellulophaga tyrosinoxydans</name>
    <dbReference type="NCBI Taxonomy" id="504486"/>
    <lineage>
        <taxon>Bacteria</taxon>
        <taxon>Pseudomonadati</taxon>
        <taxon>Bacteroidota</taxon>
        <taxon>Flavobacteriia</taxon>
        <taxon>Flavobacteriales</taxon>
        <taxon>Flavobacteriaceae</taxon>
        <taxon>Cellulophaga</taxon>
    </lineage>
</organism>
<protein>
    <recommendedName>
        <fullName evidence="3">Phosphoribosylpyrophosphate synthetase</fullName>
    </recommendedName>
</protein>
<dbReference type="OrthoDB" id="8418771at2"/>
<keyword evidence="2" id="KW-1185">Reference proteome</keyword>
<evidence type="ECO:0000313" key="2">
    <source>
        <dbReference type="Proteomes" id="UP000192360"/>
    </source>
</evidence>
<dbReference type="EMBL" id="FWXO01000001">
    <property type="protein sequence ID" value="SMC36521.1"/>
    <property type="molecule type" value="Genomic_DNA"/>
</dbReference>
<dbReference type="AlphaFoldDB" id="A0A1W1YL34"/>
<accession>A0A1W1YL34</accession>
<dbReference type="STRING" id="504486.SAMN05660703_0575"/>
<dbReference type="Proteomes" id="UP000192360">
    <property type="component" value="Unassembled WGS sequence"/>
</dbReference>